<dbReference type="PATRIC" id="fig|28128.5.peg.1826"/>
<keyword evidence="3" id="KW-1185">Reference proteome</keyword>
<dbReference type="EMBL" id="LRQG01000146">
    <property type="protein sequence ID" value="KXA37154.1"/>
    <property type="molecule type" value="Genomic_DNA"/>
</dbReference>
<evidence type="ECO:0000256" key="1">
    <source>
        <dbReference type="SAM" id="Phobius"/>
    </source>
</evidence>
<keyword evidence="1" id="KW-0812">Transmembrane</keyword>
<keyword evidence="1" id="KW-0472">Membrane</keyword>
<comment type="caution">
    <text evidence="2">The sequence shown here is derived from an EMBL/GenBank/DDBJ whole genome shotgun (WGS) entry which is preliminary data.</text>
</comment>
<proteinExistence type="predicted"/>
<gene>
    <name evidence="2" type="ORF">HMPREF3226_01779</name>
</gene>
<dbReference type="AlphaFoldDB" id="A0A133Q2Q7"/>
<reference evidence="3" key="1">
    <citation type="submission" date="2016-01" db="EMBL/GenBank/DDBJ databases">
        <authorList>
            <person name="Mitreva M."/>
            <person name="Pepin K.H."/>
            <person name="Mihindukulasuriya K.A."/>
            <person name="Fulton R."/>
            <person name="Fronick C."/>
            <person name="O'Laughlin M."/>
            <person name="Miner T."/>
            <person name="Herter B."/>
            <person name="Rosa B.A."/>
            <person name="Cordes M."/>
            <person name="Tomlinson C."/>
            <person name="Wollam A."/>
            <person name="Palsikar V.B."/>
            <person name="Mardis E.R."/>
            <person name="Wilson R.K."/>
        </authorList>
    </citation>
    <scope>NUCLEOTIDE SEQUENCE [LARGE SCALE GENOMIC DNA]</scope>
    <source>
        <strain evidence="3">MJR7716</strain>
    </source>
</reference>
<accession>A0A133Q2Q7</accession>
<organism evidence="2 3">
    <name type="scientific">Prevotella corporis</name>
    <dbReference type="NCBI Taxonomy" id="28128"/>
    <lineage>
        <taxon>Bacteria</taxon>
        <taxon>Pseudomonadati</taxon>
        <taxon>Bacteroidota</taxon>
        <taxon>Bacteroidia</taxon>
        <taxon>Bacteroidales</taxon>
        <taxon>Prevotellaceae</taxon>
        <taxon>Prevotella</taxon>
    </lineage>
</organism>
<keyword evidence="1" id="KW-1133">Transmembrane helix</keyword>
<protein>
    <submittedName>
        <fullName evidence="2">Uncharacterized protein</fullName>
    </submittedName>
</protein>
<feature type="transmembrane region" description="Helical" evidence="1">
    <location>
        <begin position="23"/>
        <end position="44"/>
    </location>
</feature>
<evidence type="ECO:0000313" key="3">
    <source>
        <dbReference type="Proteomes" id="UP000070533"/>
    </source>
</evidence>
<dbReference type="STRING" id="28128.HMPREF3226_01779"/>
<dbReference type="Proteomes" id="UP000070533">
    <property type="component" value="Unassembled WGS sequence"/>
</dbReference>
<dbReference type="RefSeq" id="WP_169719588.1">
    <property type="nucleotide sequence ID" value="NZ_BAAAXP010000081.1"/>
</dbReference>
<evidence type="ECO:0000313" key="2">
    <source>
        <dbReference type="EMBL" id="KXA37154.1"/>
    </source>
</evidence>
<sequence>MSDKRKLYQKQREARQEKQAKNVIKWIIITLLILGLAYAAYSIYLYS</sequence>
<name>A0A133Q2Q7_9BACT</name>